<dbReference type="Proteomes" id="UP000596083">
    <property type="component" value="Chromosome"/>
</dbReference>
<gene>
    <name evidence="2" type="ORF">JET14_13195</name>
</gene>
<organism evidence="2 3">
    <name type="scientific">Martelella lutilitoris</name>
    <dbReference type="NCBI Taxonomy" id="2583532"/>
    <lineage>
        <taxon>Bacteria</taxon>
        <taxon>Pseudomonadati</taxon>
        <taxon>Pseudomonadota</taxon>
        <taxon>Alphaproteobacteria</taxon>
        <taxon>Hyphomicrobiales</taxon>
        <taxon>Aurantimonadaceae</taxon>
        <taxon>Martelella</taxon>
    </lineage>
</organism>
<reference evidence="2 3" key="1">
    <citation type="submission" date="2020-12" db="EMBL/GenBank/DDBJ databases">
        <authorList>
            <person name="Zheng R.K."/>
            <person name="Sun C.M."/>
        </authorList>
    </citation>
    <scope>NUCLEOTIDE SEQUENCE [LARGE SCALE GENOMIC DNA]</scope>
    <source>
        <strain evidence="2 3">ZRK001</strain>
    </source>
</reference>
<dbReference type="RefSeq" id="WP_200334105.1">
    <property type="nucleotide sequence ID" value="NZ_CP066786.1"/>
</dbReference>
<protein>
    <recommendedName>
        <fullName evidence="1">Putative tail fiber protein gp53-like C-terminal domain-containing protein</fullName>
    </recommendedName>
</protein>
<dbReference type="Gene3D" id="2.60.40.3940">
    <property type="match status" value="1"/>
</dbReference>
<dbReference type="InterPro" id="IPR054075">
    <property type="entry name" value="Gp53-like_C"/>
</dbReference>
<dbReference type="EMBL" id="CP066786">
    <property type="protein sequence ID" value="QQM29283.1"/>
    <property type="molecule type" value="Genomic_DNA"/>
</dbReference>
<sequence>MADPVFTDGVVPWNSLDDTMRLPTASELQNGYLCGPLDLKLFNFTTAYAWGQVENAIIDAGLTVDRTDLTQLRQAISALVVSAFTASRSFTVAGWQVFPGGLIIQWLQGAVSANPTDFTLPIAFPNAHLHAFVTETGAGLIRFGADPVSLTQVRAWTSDNAFGNGRFLCLGY</sequence>
<evidence type="ECO:0000313" key="2">
    <source>
        <dbReference type="EMBL" id="QQM29283.1"/>
    </source>
</evidence>
<evidence type="ECO:0000259" key="1">
    <source>
        <dbReference type="Pfam" id="PF21882"/>
    </source>
</evidence>
<dbReference type="Pfam" id="PF21882">
    <property type="entry name" value="Gp53-like_C"/>
    <property type="match status" value="1"/>
</dbReference>
<name>A0A7T7KK80_9HYPH</name>
<dbReference type="KEGG" id="mlut:JET14_13195"/>
<feature type="domain" description="Putative tail fiber protein gp53-like C-terminal" evidence="1">
    <location>
        <begin position="98"/>
        <end position="160"/>
    </location>
</feature>
<proteinExistence type="predicted"/>
<accession>A0A7T7KK80</accession>
<dbReference type="AlphaFoldDB" id="A0A7T7KK80"/>
<evidence type="ECO:0000313" key="3">
    <source>
        <dbReference type="Proteomes" id="UP000596083"/>
    </source>
</evidence>